<organism evidence="1 2">
    <name type="scientific">Lentinula lateritia</name>
    <dbReference type="NCBI Taxonomy" id="40482"/>
    <lineage>
        <taxon>Eukaryota</taxon>
        <taxon>Fungi</taxon>
        <taxon>Dikarya</taxon>
        <taxon>Basidiomycota</taxon>
        <taxon>Agaricomycotina</taxon>
        <taxon>Agaricomycetes</taxon>
        <taxon>Agaricomycetidae</taxon>
        <taxon>Agaricales</taxon>
        <taxon>Marasmiineae</taxon>
        <taxon>Omphalotaceae</taxon>
        <taxon>Lentinula</taxon>
    </lineage>
</organism>
<protein>
    <submittedName>
        <fullName evidence="1">Uncharacterized protein</fullName>
    </submittedName>
</protein>
<sequence>MDIPDEEIYNPCPRPNPAKSVSNVRTACFIFSNLLSTSGLNLKTSRNVPRKRCFPKNTASTFDVGGLSLDTSNPGNYSTGLVIQDFIDYHQRHQLPRPPPMDNRASLWHYIMDDVIEDLSAHCRFKLQRILPLSPKYDYTIALYNSHHISITELEDDEEEDVIRIIKERFGEYLAAERPQWFFLLMDSIH</sequence>
<reference evidence="1" key="1">
    <citation type="submission" date="2022-08" db="EMBL/GenBank/DDBJ databases">
        <title>A Global Phylogenomic Analysis of the Shiitake Genus Lentinula.</title>
        <authorList>
            <consortium name="DOE Joint Genome Institute"/>
            <person name="Sierra-Patev S."/>
            <person name="Min B."/>
            <person name="Naranjo-Ortiz M."/>
            <person name="Looney B."/>
            <person name="Konkel Z."/>
            <person name="Slot J.C."/>
            <person name="Sakamoto Y."/>
            <person name="Steenwyk J.L."/>
            <person name="Rokas A."/>
            <person name="Carro J."/>
            <person name="Camarero S."/>
            <person name="Ferreira P."/>
            <person name="Molpeceres G."/>
            <person name="Ruiz-Duenas F.J."/>
            <person name="Serrano A."/>
            <person name="Henrissat B."/>
            <person name="Drula E."/>
            <person name="Hughes K.W."/>
            <person name="Mata J.L."/>
            <person name="Ishikawa N.K."/>
            <person name="Vargas-Isla R."/>
            <person name="Ushijima S."/>
            <person name="Smith C.A."/>
            <person name="Ahrendt S."/>
            <person name="Andreopoulos W."/>
            <person name="He G."/>
            <person name="Labutti K."/>
            <person name="Lipzen A."/>
            <person name="Ng V."/>
            <person name="Riley R."/>
            <person name="Sandor L."/>
            <person name="Barry K."/>
            <person name="Martinez A.T."/>
            <person name="Xiao Y."/>
            <person name="Gibbons J.G."/>
            <person name="Terashima K."/>
            <person name="Grigoriev I.V."/>
            <person name="Hibbett D.S."/>
        </authorList>
    </citation>
    <scope>NUCLEOTIDE SEQUENCE</scope>
    <source>
        <strain evidence="1">RHP3577 ss4</strain>
    </source>
</reference>
<accession>A0ABQ8V8V7</accession>
<gene>
    <name evidence="1" type="ORF">C8R41DRAFT_904346</name>
</gene>
<comment type="caution">
    <text evidence="1">The sequence shown here is derived from an EMBL/GenBank/DDBJ whole genome shotgun (WGS) entry which is preliminary data.</text>
</comment>
<evidence type="ECO:0000313" key="1">
    <source>
        <dbReference type="EMBL" id="KAJ4480774.1"/>
    </source>
</evidence>
<proteinExistence type="predicted"/>
<dbReference type="EMBL" id="JANVFT010000060">
    <property type="protein sequence ID" value="KAJ4480774.1"/>
    <property type="molecule type" value="Genomic_DNA"/>
</dbReference>
<name>A0ABQ8V8V7_9AGAR</name>
<keyword evidence="2" id="KW-1185">Reference proteome</keyword>
<dbReference type="Proteomes" id="UP001150217">
    <property type="component" value="Unassembled WGS sequence"/>
</dbReference>
<evidence type="ECO:0000313" key="2">
    <source>
        <dbReference type="Proteomes" id="UP001150217"/>
    </source>
</evidence>